<comment type="caution">
    <text evidence="9">The sequence shown here is derived from an EMBL/GenBank/DDBJ whole genome shotgun (WGS) entry which is preliminary data.</text>
</comment>
<evidence type="ECO:0000256" key="6">
    <source>
        <dbReference type="ARBA" id="ARBA00047939"/>
    </source>
</evidence>
<proteinExistence type="predicted"/>
<dbReference type="AlphaFoldDB" id="A0A1T1H7W7"/>
<evidence type="ECO:0000256" key="7">
    <source>
        <dbReference type="ARBA" id="ARBA00048696"/>
    </source>
</evidence>
<dbReference type="EC" id="2.7.7.108" evidence="5"/>
<evidence type="ECO:0000256" key="3">
    <source>
        <dbReference type="ARBA" id="ARBA00022741"/>
    </source>
</evidence>
<keyword evidence="1" id="KW-0808">Transferase</keyword>
<keyword evidence="3" id="KW-0547">Nucleotide-binding</keyword>
<sequence length="315" mass="36947">MAFKRNMVYLKFTPYRRSGKHWFWSFKNMAVMGRCGIRKPFPIGLFQPVAYNEELLARRRSVQIGDTVYVVGNKENRFAIVVKIGAYSALLWGKQRRGMFRARIDDIYFVHASLFIGSDRHSVDENLLNLQHQEEIDFIEKLSSMRFLRWQRDLALENKVVTFSEDNMCYVHRVLFKDLFDWAGKYRKTEVVVGVRDNPTLDPSKIDDELRTFFLSMARYKRSLVNPDRETIIEALVHINKQLCWIHPFADGNGRVIRIMSELFAQEMGMSIEWSFERSEKGFSKKDYHAAVRKAVSASADTRALRRLLSCFLSD</sequence>
<dbReference type="PROSITE" id="PS51459">
    <property type="entry name" value="FIDO"/>
    <property type="match status" value="1"/>
</dbReference>
<dbReference type="GO" id="GO:0070733">
    <property type="term" value="F:AMPylase activity"/>
    <property type="evidence" value="ECO:0007669"/>
    <property type="project" value="UniProtKB-EC"/>
</dbReference>
<keyword evidence="10" id="KW-1185">Reference proteome</keyword>
<evidence type="ECO:0000259" key="8">
    <source>
        <dbReference type="PROSITE" id="PS51459"/>
    </source>
</evidence>
<dbReference type="Gene3D" id="1.10.3290.10">
    <property type="entry name" value="Fido-like domain"/>
    <property type="match status" value="1"/>
</dbReference>
<protein>
    <recommendedName>
        <fullName evidence="5">protein adenylyltransferase</fullName>
        <ecNumber evidence="5">2.7.7.108</ecNumber>
    </recommendedName>
</protein>
<dbReference type="GO" id="GO:0005524">
    <property type="term" value="F:ATP binding"/>
    <property type="evidence" value="ECO:0007669"/>
    <property type="project" value="UniProtKB-KW"/>
</dbReference>
<dbReference type="PANTHER" id="PTHR39560">
    <property type="entry name" value="PROTEIN ADENYLYLTRANSFERASE FIC-RELATED"/>
    <property type="match status" value="1"/>
</dbReference>
<dbReference type="GO" id="GO:0051302">
    <property type="term" value="P:regulation of cell division"/>
    <property type="evidence" value="ECO:0007669"/>
    <property type="project" value="TreeGrafter"/>
</dbReference>
<comment type="catalytic activity">
    <reaction evidence="6">
        <text>L-threonyl-[protein] + ATP = 3-O-(5'-adenylyl)-L-threonyl-[protein] + diphosphate</text>
        <dbReference type="Rhea" id="RHEA:54292"/>
        <dbReference type="Rhea" id="RHEA-COMP:11060"/>
        <dbReference type="Rhea" id="RHEA-COMP:13847"/>
        <dbReference type="ChEBI" id="CHEBI:30013"/>
        <dbReference type="ChEBI" id="CHEBI:30616"/>
        <dbReference type="ChEBI" id="CHEBI:33019"/>
        <dbReference type="ChEBI" id="CHEBI:138113"/>
        <dbReference type="EC" id="2.7.7.108"/>
    </reaction>
</comment>
<keyword evidence="4" id="KW-0067">ATP-binding</keyword>
<dbReference type="Proteomes" id="UP000190064">
    <property type="component" value="Unassembled WGS sequence"/>
</dbReference>
<dbReference type="SUPFAM" id="SSF140931">
    <property type="entry name" value="Fic-like"/>
    <property type="match status" value="1"/>
</dbReference>
<dbReference type="InterPro" id="IPR003812">
    <property type="entry name" value="Fido"/>
</dbReference>
<comment type="catalytic activity">
    <reaction evidence="7">
        <text>L-tyrosyl-[protein] + ATP = O-(5'-adenylyl)-L-tyrosyl-[protein] + diphosphate</text>
        <dbReference type="Rhea" id="RHEA:54288"/>
        <dbReference type="Rhea" id="RHEA-COMP:10136"/>
        <dbReference type="Rhea" id="RHEA-COMP:13846"/>
        <dbReference type="ChEBI" id="CHEBI:30616"/>
        <dbReference type="ChEBI" id="CHEBI:33019"/>
        <dbReference type="ChEBI" id="CHEBI:46858"/>
        <dbReference type="ChEBI" id="CHEBI:83624"/>
        <dbReference type="EC" id="2.7.7.108"/>
    </reaction>
</comment>
<gene>
    <name evidence="9" type="ORF">BTA35_0215745</name>
</gene>
<evidence type="ECO:0000313" key="10">
    <source>
        <dbReference type="Proteomes" id="UP000190064"/>
    </source>
</evidence>
<organism evidence="9 10">
    <name type="scientific">Oceanospirillum linum</name>
    <dbReference type="NCBI Taxonomy" id="966"/>
    <lineage>
        <taxon>Bacteria</taxon>
        <taxon>Pseudomonadati</taxon>
        <taxon>Pseudomonadota</taxon>
        <taxon>Gammaproteobacteria</taxon>
        <taxon>Oceanospirillales</taxon>
        <taxon>Oceanospirillaceae</taxon>
        <taxon>Oceanospirillum</taxon>
    </lineage>
</organism>
<name>A0A1T1H7W7_OCELI</name>
<accession>A0A1T1H7W7</accession>
<dbReference type="PANTHER" id="PTHR39560:SF1">
    <property type="entry name" value="PROTEIN ADENYLYLTRANSFERASE FIC-RELATED"/>
    <property type="match status" value="1"/>
</dbReference>
<dbReference type="EMBL" id="MTSD02000010">
    <property type="protein sequence ID" value="OOV85961.1"/>
    <property type="molecule type" value="Genomic_DNA"/>
</dbReference>
<dbReference type="Pfam" id="PF02661">
    <property type="entry name" value="Fic"/>
    <property type="match status" value="1"/>
</dbReference>
<dbReference type="STRING" id="966.BTA35_0215745"/>
<dbReference type="InterPro" id="IPR036597">
    <property type="entry name" value="Fido-like_dom_sf"/>
</dbReference>
<evidence type="ECO:0000313" key="9">
    <source>
        <dbReference type="EMBL" id="OOV85961.1"/>
    </source>
</evidence>
<evidence type="ECO:0000256" key="4">
    <source>
        <dbReference type="ARBA" id="ARBA00022840"/>
    </source>
</evidence>
<feature type="domain" description="Fido" evidence="8">
    <location>
        <begin position="163"/>
        <end position="315"/>
    </location>
</feature>
<evidence type="ECO:0000256" key="2">
    <source>
        <dbReference type="ARBA" id="ARBA00022695"/>
    </source>
</evidence>
<evidence type="ECO:0000256" key="1">
    <source>
        <dbReference type="ARBA" id="ARBA00022679"/>
    </source>
</evidence>
<reference evidence="9" key="1">
    <citation type="submission" date="2017-02" db="EMBL/GenBank/DDBJ databases">
        <title>Draft Genome Sequence of the Salt Water Bacterium Oceanospirillum linum ATCC 11336.</title>
        <authorList>
            <person name="Trachtenberg A.M."/>
            <person name="Carney J.G."/>
            <person name="Linnane J.D."/>
            <person name="Rheaume B.A."/>
            <person name="Pitts N.L."/>
            <person name="Mykles D.L."/>
            <person name="Maclea K.S."/>
        </authorList>
    </citation>
    <scope>NUCLEOTIDE SEQUENCE [LARGE SCALE GENOMIC DNA]</scope>
    <source>
        <strain evidence="9">ATCC 11336</strain>
    </source>
</reference>
<dbReference type="RefSeq" id="WP_078320767.1">
    <property type="nucleotide sequence ID" value="NZ_FXTS01000011.1"/>
</dbReference>
<keyword evidence="2" id="KW-0548">Nucleotidyltransferase</keyword>
<evidence type="ECO:0000256" key="5">
    <source>
        <dbReference type="ARBA" id="ARBA00034531"/>
    </source>
</evidence>